<dbReference type="NCBIfam" id="TIGR04382">
    <property type="entry name" value="myo_inos_iolC_N"/>
    <property type="match status" value="1"/>
</dbReference>
<dbReference type="EMBL" id="LT629799">
    <property type="protein sequence ID" value="SDU81660.1"/>
    <property type="molecule type" value="Genomic_DNA"/>
</dbReference>
<dbReference type="PANTHER" id="PTHR43085:SF49">
    <property type="entry name" value="5-DEHYDRO-2-DEOXYGLUCONOKINASE"/>
    <property type="match status" value="1"/>
</dbReference>
<dbReference type="InterPro" id="IPR029056">
    <property type="entry name" value="Ribokinase-like"/>
</dbReference>
<sequence length="358" mass="38216">MTSQSALPQQPAGESTGPVDGAELEVLTFGRAGVDIYPLQVGVGLEDVESFGKYLGGTCANVAVAAARFGHRTAIITGVGDDPFGRFVRRTFRELGVTDEHVVTNHTYATPVTFCEIFPPDDFPLYFYRKPTAPDLQVTPADIDLDAVRATRLMWLSVTGFSEEPSRESHFAVLDARAGARQAQGTWTVLDLDYRPMFWETPAHATEQIQRALPHVTVAVGNREECEVAVGETEPERAADALLAAGVELAVVKQGPKGVLAKTRSGERVEAPPIPVRPLNGLGAGDSFGGSLIHGLLEGWPLEKVLRHANAAGAIVASRLECSTAMPTQEEIETLLAGGDPNERLADSLAVHFAGAGR</sequence>
<dbReference type="SUPFAM" id="SSF53613">
    <property type="entry name" value="Ribokinase-like"/>
    <property type="match status" value="1"/>
</dbReference>
<dbReference type="Pfam" id="PF00294">
    <property type="entry name" value="PfkB"/>
    <property type="match status" value="1"/>
</dbReference>
<keyword evidence="3" id="KW-0547">Nucleotide-binding</keyword>
<dbReference type="GO" id="GO:0016301">
    <property type="term" value="F:kinase activity"/>
    <property type="evidence" value="ECO:0007669"/>
    <property type="project" value="UniProtKB-KW"/>
</dbReference>
<dbReference type="Proteomes" id="UP000198825">
    <property type="component" value="Chromosome I"/>
</dbReference>
<dbReference type="AlphaFoldDB" id="A0A1H2LKV2"/>
<evidence type="ECO:0000313" key="7">
    <source>
        <dbReference type="EMBL" id="SDU81660.1"/>
    </source>
</evidence>
<dbReference type="InterPro" id="IPR023314">
    <property type="entry name" value="Myo_inos_IolC-like_sf"/>
</dbReference>
<keyword evidence="2" id="KW-0808">Transferase</keyword>
<accession>A0A1H2LKV2</accession>
<keyword evidence="4 7" id="KW-0418">Kinase</keyword>
<dbReference type="Gene3D" id="3.40.1190.20">
    <property type="match status" value="1"/>
</dbReference>
<dbReference type="CDD" id="cd01166">
    <property type="entry name" value="KdgK"/>
    <property type="match status" value="1"/>
</dbReference>
<evidence type="ECO:0000256" key="3">
    <source>
        <dbReference type="ARBA" id="ARBA00022741"/>
    </source>
</evidence>
<dbReference type="PANTHER" id="PTHR43085">
    <property type="entry name" value="HEXOKINASE FAMILY MEMBER"/>
    <property type="match status" value="1"/>
</dbReference>
<feature type="domain" description="Carbohydrate kinase PfkB" evidence="6">
    <location>
        <begin position="25"/>
        <end position="328"/>
    </location>
</feature>
<evidence type="ECO:0000259" key="6">
    <source>
        <dbReference type="Pfam" id="PF00294"/>
    </source>
</evidence>
<protein>
    <submittedName>
        <fullName evidence="7">5-dehydro-2-deoxygluconokinase</fullName>
    </submittedName>
</protein>
<dbReference type="RefSeq" id="WP_091072984.1">
    <property type="nucleotide sequence ID" value="NZ_LT629799.1"/>
</dbReference>
<dbReference type="GO" id="GO:0005524">
    <property type="term" value="F:ATP binding"/>
    <property type="evidence" value="ECO:0007669"/>
    <property type="project" value="UniProtKB-KW"/>
</dbReference>
<reference evidence="8" key="1">
    <citation type="submission" date="2016-10" db="EMBL/GenBank/DDBJ databases">
        <authorList>
            <person name="Varghese N."/>
            <person name="Submissions S."/>
        </authorList>
    </citation>
    <scope>NUCLEOTIDE SEQUENCE [LARGE SCALE GENOMIC DNA]</scope>
    <source>
        <strain evidence="8">DSM 21743</strain>
    </source>
</reference>
<dbReference type="InterPro" id="IPR030830">
    <property type="entry name" value="Myo_inos_IolC"/>
</dbReference>
<keyword evidence="8" id="KW-1185">Reference proteome</keyword>
<evidence type="ECO:0000256" key="5">
    <source>
        <dbReference type="ARBA" id="ARBA00022840"/>
    </source>
</evidence>
<gene>
    <name evidence="7" type="ORF">SAMN04488544_0431</name>
</gene>
<dbReference type="InterPro" id="IPR011611">
    <property type="entry name" value="PfkB_dom"/>
</dbReference>
<evidence type="ECO:0000256" key="2">
    <source>
        <dbReference type="ARBA" id="ARBA00022679"/>
    </source>
</evidence>
<keyword evidence="5" id="KW-0067">ATP-binding</keyword>
<organism evidence="7 8">
    <name type="scientific">Microlunatus sagamiharensis</name>
    <dbReference type="NCBI Taxonomy" id="546874"/>
    <lineage>
        <taxon>Bacteria</taxon>
        <taxon>Bacillati</taxon>
        <taxon>Actinomycetota</taxon>
        <taxon>Actinomycetes</taxon>
        <taxon>Propionibacteriales</taxon>
        <taxon>Propionibacteriaceae</taxon>
        <taxon>Microlunatus</taxon>
    </lineage>
</organism>
<dbReference type="InterPro" id="IPR050306">
    <property type="entry name" value="PfkB_Carbo_kinase"/>
</dbReference>
<evidence type="ECO:0000313" key="8">
    <source>
        <dbReference type="Proteomes" id="UP000198825"/>
    </source>
</evidence>
<evidence type="ECO:0000256" key="1">
    <source>
        <dbReference type="ARBA" id="ARBA00010688"/>
    </source>
</evidence>
<dbReference type="Gene3D" id="2.20.150.10">
    <property type="entry name" value="putative 5-dehydro-2- deoxygluconokinase"/>
    <property type="match status" value="1"/>
</dbReference>
<dbReference type="STRING" id="546874.SAMN04488544_0431"/>
<dbReference type="OrthoDB" id="9792663at2"/>
<proteinExistence type="inferred from homology"/>
<name>A0A1H2LKV2_9ACTN</name>
<comment type="similarity">
    <text evidence="1">Belongs to the carbohydrate kinase PfkB family.</text>
</comment>
<evidence type="ECO:0000256" key="4">
    <source>
        <dbReference type="ARBA" id="ARBA00022777"/>
    </source>
</evidence>